<keyword evidence="1" id="KW-1133">Transmembrane helix</keyword>
<organism evidence="2 3">
    <name type="scientific">Dendrobium thyrsiflorum</name>
    <name type="common">Pinecone-like raceme dendrobium</name>
    <name type="synonym">Orchid</name>
    <dbReference type="NCBI Taxonomy" id="117978"/>
    <lineage>
        <taxon>Eukaryota</taxon>
        <taxon>Viridiplantae</taxon>
        <taxon>Streptophyta</taxon>
        <taxon>Embryophyta</taxon>
        <taxon>Tracheophyta</taxon>
        <taxon>Spermatophyta</taxon>
        <taxon>Magnoliopsida</taxon>
        <taxon>Liliopsida</taxon>
        <taxon>Asparagales</taxon>
        <taxon>Orchidaceae</taxon>
        <taxon>Epidendroideae</taxon>
        <taxon>Malaxideae</taxon>
        <taxon>Dendrobiinae</taxon>
        <taxon>Dendrobium</taxon>
    </lineage>
</organism>
<proteinExistence type="predicted"/>
<feature type="transmembrane region" description="Helical" evidence="1">
    <location>
        <begin position="12"/>
        <end position="32"/>
    </location>
</feature>
<accession>A0ABD0TVU3</accession>
<dbReference type="AlphaFoldDB" id="A0ABD0TVU3"/>
<dbReference type="PANTHER" id="PTHR37245:SF4">
    <property type="entry name" value="PAMP-INDUCED SECRETED PEPTIDE 1"/>
    <property type="match status" value="1"/>
</dbReference>
<sequence length="81" mass="8752">MISSESSRTLSVQLVIFIFFFLIIVASMQNVATALRPLAEELRGDNGENAAKLSVYEKAKEVMTLWMARLPTGPSPGGGGH</sequence>
<keyword evidence="3" id="KW-1185">Reference proteome</keyword>
<gene>
    <name evidence="2" type="ORF">M5K25_028146</name>
</gene>
<reference evidence="2 3" key="1">
    <citation type="journal article" date="2024" name="Plant Biotechnol. J.">
        <title>Dendrobium thyrsiflorum genome and its molecular insights into genes involved in important horticultural traits.</title>
        <authorList>
            <person name="Chen B."/>
            <person name="Wang J.Y."/>
            <person name="Zheng P.J."/>
            <person name="Li K.L."/>
            <person name="Liang Y.M."/>
            <person name="Chen X.F."/>
            <person name="Zhang C."/>
            <person name="Zhao X."/>
            <person name="He X."/>
            <person name="Zhang G.Q."/>
            <person name="Liu Z.J."/>
            <person name="Xu Q."/>
        </authorList>
    </citation>
    <scope>NUCLEOTIDE SEQUENCE [LARGE SCALE GENOMIC DNA]</scope>
    <source>
        <strain evidence="2">GZMU011</strain>
    </source>
</reference>
<protein>
    <submittedName>
        <fullName evidence="2">Uncharacterized protein</fullName>
    </submittedName>
</protein>
<dbReference type="Proteomes" id="UP001552299">
    <property type="component" value="Unassembled WGS sequence"/>
</dbReference>
<dbReference type="EMBL" id="JANQDX010000020">
    <property type="protein sequence ID" value="KAL0903748.1"/>
    <property type="molecule type" value="Genomic_DNA"/>
</dbReference>
<evidence type="ECO:0000256" key="1">
    <source>
        <dbReference type="SAM" id="Phobius"/>
    </source>
</evidence>
<dbReference type="InterPro" id="IPR040273">
    <property type="entry name" value="PIP1"/>
</dbReference>
<evidence type="ECO:0000313" key="2">
    <source>
        <dbReference type="EMBL" id="KAL0903748.1"/>
    </source>
</evidence>
<keyword evidence="1" id="KW-0472">Membrane</keyword>
<comment type="caution">
    <text evidence="2">The sequence shown here is derived from an EMBL/GenBank/DDBJ whole genome shotgun (WGS) entry which is preliminary data.</text>
</comment>
<keyword evidence="1" id="KW-0812">Transmembrane</keyword>
<dbReference type="PANTHER" id="PTHR37245">
    <property type="entry name" value="PAMP-INDUCED SECRETED PEPTIDE 1"/>
    <property type="match status" value="1"/>
</dbReference>
<name>A0ABD0TVU3_DENTH</name>
<evidence type="ECO:0000313" key="3">
    <source>
        <dbReference type="Proteomes" id="UP001552299"/>
    </source>
</evidence>